<proteinExistence type="predicted"/>
<reference evidence="1 2" key="1">
    <citation type="submission" date="2016-10" db="EMBL/GenBank/DDBJ databases">
        <authorList>
            <person name="de Groot N.N."/>
        </authorList>
    </citation>
    <scope>NUCLEOTIDE SEQUENCE [LARGE SCALE GENOMIC DNA]</scope>
    <source>
        <strain evidence="1 2">DSM 29316</strain>
    </source>
</reference>
<organism evidence="1 2">
    <name type="scientific">Poseidonocella pacifica</name>
    <dbReference type="NCBI Taxonomy" id="871651"/>
    <lineage>
        <taxon>Bacteria</taxon>
        <taxon>Pseudomonadati</taxon>
        <taxon>Pseudomonadota</taxon>
        <taxon>Alphaproteobacteria</taxon>
        <taxon>Rhodobacterales</taxon>
        <taxon>Roseobacteraceae</taxon>
        <taxon>Poseidonocella</taxon>
    </lineage>
</organism>
<dbReference type="OrthoDB" id="5288220at2"/>
<dbReference type="Pfam" id="PF05621">
    <property type="entry name" value="TniB"/>
    <property type="match status" value="1"/>
</dbReference>
<sequence length="323" mass="35686">MTQISVEAQLAALDRAADKYIPTERDDQFLLRLNRLLARDSQGKSIASPRKDRGTGDAQGLFIMEAAGGGKTSLVKHGLKTHPLLQSKGEGHMPWIMLEAAPSPATTKALGIEILAKTGYTDVSGNPNEQKIWRLVKHRLALLNTVFVCIDEGHDLLGTASAVEIRNMQKRLKNLMQGEGAVSVILVGIGELGHLAAYDDQINRRYQKLSFDDISPVRDERLLKGILHTLCAEVGIAAPKEPDLVERLVHASRRRFGWFIKNTLRALEIAVEAGACRLKKAHFAEDWAIQEVAEVGKNVFLSNAWSKIDLSEKPLPPRDKKGR</sequence>
<accession>A0A1I0W797</accession>
<dbReference type="RefSeq" id="WP_092061451.1">
    <property type="nucleotide sequence ID" value="NZ_FOJU01000002.1"/>
</dbReference>
<dbReference type="EMBL" id="FOJU01000002">
    <property type="protein sequence ID" value="SFA84562.1"/>
    <property type="molecule type" value="Genomic_DNA"/>
</dbReference>
<dbReference type="AlphaFoldDB" id="A0A1I0W797"/>
<protein>
    <submittedName>
        <fullName evidence="1">TniB protein</fullName>
    </submittedName>
</protein>
<evidence type="ECO:0000313" key="2">
    <source>
        <dbReference type="Proteomes" id="UP000198796"/>
    </source>
</evidence>
<dbReference type="InterPro" id="IPR008868">
    <property type="entry name" value="TniB"/>
</dbReference>
<keyword evidence="2" id="KW-1185">Reference proteome</keyword>
<gene>
    <name evidence="1" type="ORF">SAMN05421688_1101</name>
</gene>
<evidence type="ECO:0000313" key="1">
    <source>
        <dbReference type="EMBL" id="SFA84562.1"/>
    </source>
</evidence>
<name>A0A1I0W797_9RHOB</name>
<dbReference type="Proteomes" id="UP000198796">
    <property type="component" value="Unassembled WGS sequence"/>
</dbReference>
<dbReference type="STRING" id="871651.SAMN05421688_1101"/>